<proteinExistence type="predicted"/>
<dbReference type="RefSeq" id="WP_137645846.1">
    <property type="nucleotide sequence ID" value="NZ_BAABRM010000026.1"/>
</dbReference>
<gene>
    <name evidence="1" type="ORF">ACFFGS_02800</name>
</gene>
<accession>A0ABV6K0V3</accession>
<name>A0ABV6K0V3_9LACO</name>
<organism evidence="1 2">
    <name type="scientific">Lactiplantibacillus plajomi</name>
    <dbReference type="NCBI Taxonomy" id="1457217"/>
    <lineage>
        <taxon>Bacteria</taxon>
        <taxon>Bacillati</taxon>
        <taxon>Bacillota</taxon>
        <taxon>Bacilli</taxon>
        <taxon>Lactobacillales</taxon>
        <taxon>Lactobacillaceae</taxon>
        <taxon>Lactiplantibacillus</taxon>
    </lineage>
</organism>
<keyword evidence="2" id="KW-1185">Reference proteome</keyword>
<evidence type="ECO:0000313" key="2">
    <source>
        <dbReference type="Proteomes" id="UP001589855"/>
    </source>
</evidence>
<dbReference type="EMBL" id="JBHLUK010000014">
    <property type="protein sequence ID" value="MFC0423081.1"/>
    <property type="molecule type" value="Genomic_DNA"/>
</dbReference>
<dbReference type="InterPro" id="IPR049254">
    <property type="entry name" value="Phage_tail_terminator"/>
</dbReference>
<sequence>MAFDIIKSIAEELVGMGLNLPIYRENQRGGFKEPSFFISKITGHIQPNLFGIQWRDNHYEVVYFPNADGANADMDAMEDFLSDNFTQLQEFAKIRDLNFERSDSTLVATFKVKFRAVPVDQGTKQQSLDFEGGLKHD</sequence>
<comment type="caution">
    <text evidence="1">The sequence shown here is derived from an EMBL/GenBank/DDBJ whole genome shotgun (WGS) entry which is preliminary data.</text>
</comment>
<dbReference type="Pfam" id="PF20765">
    <property type="entry name" value="Phage_tail_terminator_8"/>
    <property type="match status" value="1"/>
</dbReference>
<evidence type="ECO:0000313" key="1">
    <source>
        <dbReference type="EMBL" id="MFC0423081.1"/>
    </source>
</evidence>
<protein>
    <submittedName>
        <fullName evidence="1">DUF6838 family protein</fullName>
    </submittedName>
</protein>
<dbReference type="Proteomes" id="UP001589855">
    <property type="component" value="Unassembled WGS sequence"/>
</dbReference>
<reference evidence="1 2" key="1">
    <citation type="submission" date="2024-09" db="EMBL/GenBank/DDBJ databases">
        <authorList>
            <person name="Sun Q."/>
            <person name="Mori K."/>
        </authorList>
    </citation>
    <scope>NUCLEOTIDE SEQUENCE [LARGE SCALE GENOMIC DNA]</scope>
    <source>
        <strain evidence="1 2">TBRC 4575</strain>
    </source>
</reference>